<feature type="transmembrane region" description="Helical" evidence="1">
    <location>
        <begin position="12"/>
        <end position="30"/>
    </location>
</feature>
<dbReference type="EMBL" id="AB728560">
    <property type="protein sequence ID" value="BBD49898.1"/>
    <property type="molecule type" value="Genomic_DNA"/>
</dbReference>
<protein>
    <submittedName>
        <fullName evidence="2">Uncharacterized protein</fullName>
    </submittedName>
</protein>
<proteinExistence type="predicted"/>
<evidence type="ECO:0000256" key="1">
    <source>
        <dbReference type="SAM" id="Phobius"/>
    </source>
</evidence>
<keyword evidence="1" id="KW-0472">Membrane</keyword>
<keyword evidence="1" id="KW-1133">Transmembrane helix</keyword>
<accession>A0A3G9DXF9</accession>
<evidence type="ECO:0000313" key="2">
    <source>
        <dbReference type="EMBL" id="BBD49898.1"/>
    </source>
</evidence>
<sequence length="46" mass="5563">MRSLFGGTNYYLIHTIAYLFISANKFSYRYDNLCMSMKYRQYSSLM</sequence>
<dbReference type="AlphaFoldDB" id="A0A3G9DXF9"/>
<reference evidence="2" key="1">
    <citation type="journal article" date="2019" name="Microbes Environ.">
        <title>Genetic and Physiological Characteristics of a Novel Marine Propylene-Assimilating Halieaceae Bacterium Isolated from Seawater and the Diversity of Its Alkene and Epoxide Metabolism Genes.</title>
        <authorList>
            <person name="Suzuki T."/>
            <person name="Yazawa T."/>
            <person name="Morishita N."/>
            <person name="Maruyama A."/>
            <person name="Fuse H."/>
        </authorList>
    </citation>
    <scope>NUCLEOTIDE SEQUENCE</scope>
    <source>
        <strain evidence="2">PE-TB08W</strain>
    </source>
</reference>
<organism evidence="2">
    <name type="scientific">Alteromonadaceae bacterium PE-TB08W</name>
    <dbReference type="NCBI Taxonomy" id="1199097"/>
    <lineage>
        <taxon>Bacteria</taxon>
        <taxon>Pseudomonadati</taxon>
        <taxon>Pseudomonadota</taxon>
        <taxon>Gammaproteobacteria</taxon>
        <taxon>Alteromonadales</taxon>
        <taxon>Alteromonadaceae</taxon>
    </lineage>
</organism>
<name>A0A3G9DXF9_9ALTE</name>
<keyword evidence="1" id="KW-0812">Transmembrane</keyword>